<dbReference type="EMBL" id="CP118988">
    <property type="protein sequence ID" value="WED75132.1"/>
    <property type="molecule type" value="Genomic_DNA"/>
</dbReference>
<evidence type="ECO:0000313" key="3">
    <source>
        <dbReference type="Proteomes" id="UP001213721"/>
    </source>
</evidence>
<dbReference type="Proteomes" id="UP001213721">
    <property type="component" value="Chromosome"/>
</dbReference>
<dbReference type="RefSeq" id="WP_275056457.1">
    <property type="nucleotide sequence ID" value="NZ_CP118988.1"/>
</dbReference>
<sequence>MAINIKRGAGGTALSHSKESLSLAYVQALLAATGLNHNEPKIDNDGIDITIRGKGFDGVYREPKIEAQLKCTAQSGCIDSKKNEIVFQLEKKNYNYLVGPSPLPLILVVHYAPKTHNEWLEENNNGMLIKHASYWYSLYGREPIKSDSKTIRIPLKQRFDSTSILSMMELASNGLMIYNLEVEEEA</sequence>
<organism evidence="2 3">
    <name type="scientific">Aeromonas allosaccharophila</name>
    <dbReference type="NCBI Taxonomy" id="656"/>
    <lineage>
        <taxon>Bacteria</taxon>
        <taxon>Pseudomonadati</taxon>
        <taxon>Pseudomonadota</taxon>
        <taxon>Gammaproteobacteria</taxon>
        <taxon>Aeromonadales</taxon>
        <taxon>Aeromonadaceae</taxon>
        <taxon>Aeromonas</taxon>
    </lineage>
</organism>
<accession>A0AAX3NP45</accession>
<evidence type="ECO:0000313" key="2">
    <source>
        <dbReference type="EMBL" id="WED75132.1"/>
    </source>
</evidence>
<feature type="domain" description="DUF4365" evidence="1">
    <location>
        <begin position="19"/>
        <end position="171"/>
    </location>
</feature>
<evidence type="ECO:0000259" key="1">
    <source>
        <dbReference type="Pfam" id="PF14280"/>
    </source>
</evidence>
<dbReference type="InterPro" id="IPR025375">
    <property type="entry name" value="DUF4365"/>
</dbReference>
<gene>
    <name evidence="2" type="ORF">PYU98_14395</name>
</gene>
<protein>
    <submittedName>
        <fullName evidence="2">DUF4365 domain-containing protein</fullName>
    </submittedName>
</protein>
<dbReference type="AlphaFoldDB" id="A0AAX3NP45"/>
<dbReference type="Pfam" id="PF14280">
    <property type="entry name" value="DUF4365"/>
    <property type="match status" value="1"/>
</dbReference>
<reference evidence="2" key="1">
    <citation type="submission" date="2023-02" db="EMBL/GenBank/DDBJ databases">
        <title>The sequence of Aeromonas allosaccharophila K520.</title>
        <authorList>
            <person name="Luo X."/>
        </authorList>
    </citation>
    <scope>NUCLEOTIDE SEQUENCE</scope>
    <source>
        <strain evidence="2">K520</strain>
    </source>
</reference>
<name>A0AAX3NP45_9GAMM</name>
<proteinExistence type="predicted"/>